<dbReference type="InterPro" id="IPR011010">
    <property type="entry name" value="DNA_brk_join_enz"/>
</dbReference>
<evidence type="ECO:0000259" key="2">
    <source>
        <dbReference type="PROSITE" id="PS51898"/>
    </source>
</evidence>
<evidence type="ECO:0000313" key="3">
    <source>
        <dbReference type="EMBL" id="RGR34563.1"/>
    </source>
</evidence>
<protein>
    <recommendedName>
        <fullName evidence="2">Tyr recombinase domain-containing protein</fullName>
    </recommendedName>
</protein>
<feature type="domain" description="Tyr recombinase" evidence="2">
    <location>
        <begin position="111"/>
        <end position="318"/>
    </location>
</feature>
<dbReference type="PANTHER" id="PTHR30349:SF64">
    <property type="entry name" value="PROPHAGE INTEGRASE INTD-RELATED"/>
    <property type="match status" value="1"/>
</dbReference>
<dbReference type="PANTHER" id="PTHR30349">
    <property type="entry name" value="PHAGE INTEGRASE-RELATED"/>
    <property type="match status" value="1"/>
</dbReference>
<dbReference type="SUPFAM" id="SSF56349">
    <property type="entry name" value="DNA breaking-rejoining enzymes"/>
    <property type="match status" value="1"/>
</dbReference>
<dbReference type="InterPro" id="IPR002104">
    <property type="entry name" value="Integrase_catalytic"/>
</dbReference>
<reference evidence="3 4" key="1">
    <citation type="submission" date="2018-08" db="EMBL/GenBank/DDBJ databases">
        <title>A genome reference for cultivated species of the human gut microbiota.</title>
        <authorList>
            <person name="Zou Y."/>
            <person name="Xue W."/>
            <person name="Luo G."/>
        </authorList>
    </citation>
    <scope>NUCLEOTIDE SEQUENCE [LARGE SCALE GENOMIC DNA]</scope>
    <source>
        <strain evidence="3 4">AF25-30LB</strain>
    </source>
</reference>
<dbReference type="AlphaFoldDB" id="A0A395UIY9"/>
<organism evidence="3 4">
    <name type="scientific">Phocaeicola vulgatus</name>
    <name type="common">Bacteroides vulgatus</name>
    <dbReference type="NCBI Taxonomy" id="821"/>
    <lineage>
        <taxon>Bacteria</taxon>
        <taxon>Pseudomonadati</taxon>
        <taxon>Bacteroidota</taxon>
        <taxon>Bacteroidia</taxon>
        <taxon>Bacteroidales</taxon>
        <taxon>Bacteroidaceae</taxon>
        <taxon>Phocaeicola</taxon>
    </lineage>
</organism>
<dbReference type="PROSITE" id="PS51898">
    <property type="entry name" value="TYR_RECOMBINASE"/>
    <property type="match status" value="1"/>
</dbReference>
<dbReference type="EMBL" id="QRUD01000062">
    <property type="protein sequence ID" value="RGR34563.1"/>
    <property type="molecule type" value="Genomic_DNA"/>
</dbReference>
<comment type="caution">
    <text evidence="3">The sequence shown here is derived from an EMBL/GenBank/DDBJ whole genome shotgun (WGS) entry which is preliminary data.</text>
</comment>
<dbReference type="GO" id="GO:0003677">
    <property type="term" value="F:DNA binding"/>
    <property type="evidence" value="ECO:0007669"/>
    <property type="project" value="InterPro"/>
</dbReference>
<dbReference type="Pfam" id="PF00589">
    <property type="entry name" value="Phage_integrase"/>
    <property type="match status" value="1"/>
</dbReference>
<proteinExistence type="predicted"/>
<dbReference type="Proteomes" id="UP000266497">
    <property type="component" value="Unassembled WGS sequence"/>
</dbReference>
<dbReference type="GO" id="GO:0015074">
    <property type="term" value="P:DNA integration"/>
    <property type="evidence" value="ECO:0007669"/>
    <property type="project" value="InterPro"/>
</dbReference>
<dbReference type="InterPro" id="IPR050090">
    <property type="entry name" value="Tyrosine_recombinase_XerCD"/>
</dbReference>
<evidence type="ECO:0000256" key="1">
    <source>
        <dbReference type="ARBA" id="ARBA00023172"/>
    </source>
</evidence>
<dbReference type="GO" id="GO:0006310">
    <property type="term" value="P:DNA recombination"/>
    <property type="evidence" value="ECO:0007669"/>
    <property type="project" value="UniProtKB-KW"/>
</dbReference>
<keyword evidence="1" id="KW-0233">DNA recombination</keyword>
<accession>A0A395UIY9</accession>
<evidence type="ECO:0000313" key="4">
    <source>
        <dbReference type="Proteomes" id="UP000266497"/>
    </source>
</evidence>
<gene>
    <name evidence="3" type="ORF">DWY53_18025</name>
</gene>
<dbReference type="Gene3D" id="1.10.443.10">
    <property type="entry name" value="Intergrase catalytic core"/>
    <property type="match status" value="1"/>
</dbReference>
<name>A0A395UIY9_PHOVU</name>
<sequence length="334" mass="38983">MEENSMSNLIYKSILAHDFYNFVQMKRNLGYKYTSAAYIVRDLDTFLCSKSINTPLLTKELCEEWMQRRPHEAESTHKGRCTVLIEFSRFMGDIGKPSFIPRMPRIQPRGFTAHIFSDDEIRRFFISCDNLVLKSRKKDSVIIMLPALFRLLYGTGIRISEALSLKCKDVNLSQNFLVLHDTKNRKDRLVPISESLSNVLKEYAYYKSKLPVIVDKDFFFISLAGKACKNDGIIYTWFRTILREARIPHQGKHLGPRVHDFRHTFSIHSLVKMQNIGLDMYCSLPILSMYLGHESIETTNNYLRICESMYPEIIKKIDVDSMNVFPKLIEYETD</sequence>
<dbReference type="InterPro" id="IPR013762">
    <property type="entry name" value="Integrase-like_cat_sf"/>
</dbReference>